<dbReference type="OrthoDB" id="2653504at2759"/>
<feature type="domain" description="Heterokaryon incompatibility" evidence="1">
    <location>
        <begin position="1115"/>
        <end position="1200"/>
    </location>
</feature>
<name>A0A0C3IVZ9_PISTI</name>
<dbReference type="InterPro" id="IPR011990">
    <property type="entry name" value="TPR-like_helical_dom_sf"/>
</dbReference>
<dbReference type="Gene3D" id="1.25.40.10">
    <property type="entry name" value="Tetratricopeptide repeat domain"/>
    <property type="match status" value="4"/>
</dbReference>
<organism evidence="2 3">
    <name type="scientific">Pisolithus tinctorius Marx 270</name>
    <dbReference type="NCBI Taxonomy" id="870435"/>
    <lineage>
        <taxon>Eukaryota</taxon>
        <taxon>Fungi</taxon>
        <taxon>Dikarya</taxon>
        <taxon>Basidiomycota</taxon>
        <taxon>Agaricomycotina</taxon>
        <taxon>Agaricomycetes</taxon>
        <taxon>Agaricomycetidae</taxon>
        <taxon>Boletales</taxon>
        <taxon>Sclerodermatineae</taxon>
        <taxon>Pisolithaceae</taxon>
        <taxon>Pisolithus</taxon>
    </lineage>
</organism>
<dbReference type="PANTHER" id="PTHR10622:SF10">
    <property type="entry name" value="HET DOMAIN-CONTAINING PROTEIN"/>
    <property type="match status" value="1"/>
</dbReference>
<dbReference type="PANTHER" id="PTHR10622">
    <property type="entry name" value="HET DOMAIN-CONTAINING PROTEIN"/>
    <property type="match status" value="1"/>
</dbReference>
<reference evidence="2 3" key="1">
    <citation type="submission" date="2014-04" db="EMBL/GenBank/DDBJ databases">
        <authorList>
            <consortium name="DOE Joint Genome Institute"/>
            <person name="Kuo A."/>
            <person name="Kohler A."/>
            <person name="Costa M.D."/>
            <person name="Nagy L.G."/>
            <person name="Floudas D."/>
            <person name="Copeland A."/>
            <person name="Barry K.W."/>
            <person name="Cichocki N."/>
            <person name="Veneault-Fourrey C."/>
            <person name="LaButti K."/>
            <person name="Lindquist E.A."/>
            <person name="Lipzen A."/>
            <person name="Lundell T."/>
            <person name="Morin E."/>
            <person name="Murat C."/>
            <person name="Sun H."/>
            <person name="Tunlid A."/>
            <person name="Henrissat B."/>
            <person name="Grigoriev I.V."/>
            <person name="Hibbett D.S."/>
            <person name="Martin F."/>
            <person name="Nordberg H.P."/>
            <person name="Cantor M.N."/>
            <person name="Hua S.X."/>
        </authorList>
    </citation>
    <scope>NUCLEOTIDE SEQUENCE [LARGE SCALE GENOMIC DNA]</scope>
    <source>
        <strain evidence="2 3">Marx 270</strain>
    </source>
</reference>
<dbReference type="STRING" id="870435.A0A0C3IVZ9"/>
<dbReference type="SUPFAM" id="SSF48452">
    <property type="entry name" value="TPR-like"/>
    <property type="match status" value="1"/>
</dbReference>
<protein>
    <recommendedName>
        <fullName evidence="1">Heterokaryon incompatibility domain-containing protein</fullName>
    </recommendedName>
</protein>
<reference evidence="3" key="2">
    <citation type="submission" date="2015-01" db="EMBL/GenBank/DDBJ databases">
        <title>Evolutionary Origins and Diversification of the Mycorrhizal Mutualists.</title>
        <authorList>
            <consortium name="DOE Joint Genome Institute"/>
            <consortium name="Mycorrhizal Genomics Consortium"/>
            <person name="Kohler A."/>
            <person name="Kuo A."/>
            <person name="Nagy L.G."/>
            <person name="Floudas D."/>
            <person name="Copeland A."/>
            <person name="Barry K.W."/>
            <person name="Cichocki N."/>
            <person name="Veneault-Fourrey C."/>
            <person name="LaButti K."/>
            <person name="Lindquist E.A."/>
            <person name="Lipzen A."/>
            <person name="Lundell T."/>
            <person name="Morin E."/>
            <person name="Murat C."/>
            <person name="Riley R."/>
            <person name="Ohm R."/>
            <person name="Sun H."/>
            <person name="Tunlid A."/>
            <person name="Henrissat B."/>
            <person name="Grigoriev I.V."/>
            <person name="Hibbett D.S."/>
            <person name="Martin F."/>
        </authorList>
    </citation>
    <scope>NUCLEOTIDE SEQUENCE [LARGE SCALE GENOMIC DNA]</scope>
    <source>
        <strain evidence="3">Marx 270</strain>
    </source>
</reference>
<sequence>MSDVQGTVQNVSQRQSEARQVLRSTDARVISACANSMRLVCDVLRSAPCLRRGLRAVDDSLGALKRSSEIDICSCGIPRQLVQLVSSVQNVYVILVVGPAEAGQSLFANQLFECHGIEVAEMGPHRAEHIKALRCNLMNSQVNIVVVKIPPFDSNREDLDLDAANVMISWLNLSEKCRSGILFLHSLDSDPTEDLTLTLQRFESLVKPLSSKVTVPSWVYVVPTISLESLLPDETLSQRLSQLKTTMGTLNGNGNSKWHASTFPQVFQGQPETAWSATLLLLRDMTEAEAKESTAFPKPALKCMSPKSPDARLVLKDLADLLSDEFKKKRGSADLAAVVTLARTALEFTPPEHPQRHLALINLADLLSGRFKQEGSKEDLDEVIALRRTASESLAPDDPQRQTILLQLNDCLHDRFRRDSAIADLEEIVSLRRVLLEHTPTLALKDLADLVSEELKKKRESCDLAAIVTLARTALEFTPLEHPQRHLVLINLADLLSERFKQEGSKEDLDEIIALRRTVSESLSPDDPQRQTILLQLDDCLHDRFGMDGDIADLEEIVFLRRVLLERTPTLALKDLAGLLSEELKKKRGSGDLAVIVTLARTALEFTPPEHPQRHLALINLADLLSERFKQEGSKEDLDEVIALRRTASESLAPGDPQRQTILLELNDCLHDRFRRDSAIADLEEIVSLRRVLLECTPTLGLKDLADLLSEELTKKRGSGDLATIVTLARTALEFTPLGHPHRHVALINLADLLSERFKQEGSKEDLDEIIALRRNASESLAPDDPQRQTILLQLDDCLRDRFGMDGAIADLEEIVSVRRVLLERTPTLALKDLADLLSEELKKQRGRGNVAAIVTLARTALEFTPLEHPQRHLVLINLADLLSERFKQEGSQGDLDEVIALRRIASESLAPDDPHSQTILLQLDDCLHDRFRRGHAIADLEEIVSLRRVLLERTPTLNRCGPLLNLANSLHEKFQQQGLVDDIEEAISLAHTASGLYPPEHPDHVRSQAYLARYLKVKVRMGAHPKRAQIGLSCSGSYDIKHFIRRVFFETVEHLPPRLLHTPTGAMCNRDDQLSYFEDSPQYKRLLSSASSLHRRRLQTEISSAVTDFFQVAMLSHRWGSGEPLLREIAGKNTYDLHGTDGLAKLQDFCLLALERNFKWAWSDTCCIDKDSSAELQEAIGSMFSWYRRSSLTIVYLSDVFDAGSLANSVWFRRGWTLQELLASHAILFYTYDWSLYTKSDTANHKTDPTVLEELQKATGVAEQHLTNFYPGVDDARTRLHWASGRSTTRPEDIAYSLFGIFKVHLPVLYGESVENALGRLLAEIISRSGDISVLDWVGEASSFNSCFPANLLPYQTVPDIQVIPSNPAKRNDLGLGNGKGKELYDKLSGLPRAGFANRKLALPSTVHQVTAVKLQGFSTSPSRYTYEIHASRLRPVNVTLSVKLCNRGAYLLVRPWHPKSLETQTESDDDAVWNLLEQLGQPFKALLLKRLPHNEYKRIASDCEITACVQDLTSTLDTEVLIPEIV</sequence>
<evidence type="ECO:0000313" key="2">
    <source>
        <dbReference type="EMBL" id="KIO01013.1"/>
    </source>
</evidence>
<accession>A0A0C3IVZ9</accession>
<dbReference type="InterPro" id="IPR010730">
    <property type="entry name" value="HET"/>
</dbReference>
<gene>
    <name evidence="2" type="ORF">M404DRAFT_737970</name>
</gene>
<dbReference type="InParanoid" id="A0A0C3IVZ9"/>
<proteinExistence type="predicted"/>
<dbReference type="Pfam" id="PF06985">
    <property type="entry name" value="HET"/>
    <property type="match status" value="1"/>
</dbReference>
<dbReference type="EMBL" id="KN831991">
    <property type="protein sequence ID" value="KIO01013.1"/>
    <property type="molecule type" value="Genomic_DNA"/>
</dbReference>
<dbReference type="HOGENOM" id="CLU_245298_0_0_1"/>
<keyword evidence="3" id="KW-1185">Reference proteome</keyword>
<evidence type="ECO:0000313" key="3">
    <source>
        <dbReference type="Proteomes" id="UP000054217"/>
    </source>
</evidence>
<evidence type="ECO:0000259" key="1">
    <source>
        <dbReference type="Pfam" id="PF06985"/>
    </source>
</evidence>
<dbReference type="Proteomes" id="UP000054217">
    <property type="component" value="Unassembled WGS sequence"/>
</dbReference>